<proteinExistence type="predicted"/>
<evidence type="ECO:0000256" key="1">
    <source>
        <dbReference type="SAM" id="MobiDB-lite"/>
    </source>
</evidence>
<comment type="caution">
    <text evidence="2">The sequence shown here is derived from an EMBL/GenBank/DDBJ whole genome shotgun (WGS) entry which is preliminary data.</text>
</comment>
<dbReference type="SUPFAM" id="SSF50729">
    <property type="entry name" value="PH domain-like"/>
    <property type="match status" value="1"/>
</dbReference>
<evidence type="ECO:0000313" key="2">
    <source>
        <dbReference type="EMBL" id="KAK3790351.1"/>
    </source>
</evidence>
<evidence type="ECO:0008006" key="4">
    <source>
        <dbReference type="Google" id="ProtNLM"/>
    </source>
</evidence>
<evidence type="ECO:0000313" key="3">
    <source>
        <dbReference type="Proteomes" id="UP001283361"/>
    </source>
</evidence>
<sequence length="124" mass="14305">MEFEAKEEAKLQKSKAPSPRSIKPSPMEGQILKFTNVMKGFQYRWFVLDPDSGMLEYFEKEEYKKQRPRGSVHLAVVLFAVEHSEWDSEDWAVCIITSCCLLLNIQSGTVKIEPSAWSRRVVCC</sequence>
<feature type="compositionally biased region" description="Basic and acidic residues" evidence="1">
    <location>
        <begin position="1"/>
        <end position="11"/>
    </location>
</feature>
<dbReference type="Gene3D" id="2.30.29.30">
    <property type="entry name" value="Pleckstrin-homology domain (PH domain)/Phosphotyrosine-binding domain (PTB)"/>
    <property type="match status" value="1"/>
</dbReference>
<dbReference type="Proteomes" id="UP001283361">
    <property type="component" value="Unassembled WGS sequence"/>
</dbReference>
<dbReference type="EMBL" id="JAWDGP010001548">
    <property type="protein sequence ID" value="KAK3790351.1"/>
    <property type="molecule type" value="Genomic_DNA"/>
</dbReference>
<keyword evidence="3" id="KW-1185">Reference proteome</keyword>
<dbReference type="InterPro" id="IPR011993">
    <property type="entry name" value="PH-like_dom_sf"/>
</dbReference>
<accession>A0AAE1E108</accession>
<reference evidence="2" key="1">
    <citation type="journal article" date="2023" name="G3 (Bethesda)">
        <title>A reference genome for the long-term kleptoplast-retaining sea slug Elysia crispata morphotype clarki.</title>
        <authorList>
            <person name="Eastman K.E."/>
            <person name="Pendleton A.L."/>
            <person name="Shaikh M.A."/>
            <person name="Suttiyut T."/>
            <person name="Ogas R."/>
            <person name="Tomko P."/>
            <person name="Gavelis G."/>
            <person name="Widhalm J.R."/>
            <person name="Wisecaver J.H."/>
        </authorList>
    </citation>
    <scope>NUCLEOTIDE SEQUENCE</scope>
    <source>
        <strain evidence="2">ECLA1</strain>
    </source>
</reference>
<organism evidence="2 3">
    <name type="scientific">Elysia crispata</name>
    <name type="common">lettuce slug</name>
    <dbReference type="NCBI Taxonomy" id="231223"/>
    <lineage>
        <taxon>Eukaryota</taxon>
        <taxon>Metazoa</taxon>
        <taxon>Spiralia</taxon>
        <taxon>Lophotrochozoa</taxon>
        <taxon>Mollusca</taxon>
        <taxon>Gastropoda</taxon>
        <taxon>Heterobranchia</taxon>
        <taxon>Euthyneura</taxon>
        <taxon>Panpulmonata</taxon>
        <taxon>Sacoglossa</taxon>
        <taxon>Placobranchoidea</taxon>
        <taxon>Plakobranchidae</taxon>
        <taxon>Elysia</taxon>
    </lineage>
</organism>
<protein>
    <recommendedName>
        <fullName evidence="4">PH domain-containing protein</fullName>
    </recommendedName>
</protein>
<feature type="region of interest" description="Disordered" evidence="1">
    <location>
        <begin position="1"/>
        <end position="27"/>
    </location>
</feature>
<gene>
    <name evidence="2" type="ORF">RRG08_008053</name>
</gene>
<name>A0AAE1E108_9GAST</name>
<dbReference type="AlphaFoldDB" id="A0AAE1E108"/>